<proteinExistence type="predicted"/>
<evidence type="ECO:0000313" key="2">
    <source>
        <dbReference type="Proteomes" id="UP000637980"/>
    </source>
</evidence>
<protein>
    <submittedName>
        <fullName evidence="1">Uncharacterized protein</fullName>
    </submittedName>
</protein>
<gene>
    <name evidence="1" type="ORF">GCM10007094_23660</name>
</gene>
<reference evidence="2" key="1">
    <citation type="journal article" date="2019" name="Int. J. Syst. Evol. Microbiol.">
        <title>The Global Catalogue of Microorganisms (GCM) 10K type strain sequencing project: providing services to taxonomists for standard genome sequencing and annotation.</title>
        <authorList>
            <consortium name="The Broad Institute Genomics Platform"/>
            <consortium name="The Broad Institute Genome Sequencing Center for Infectious Disease"/>
            <person name="Wu L."/>
            <person name="Ma J."/>
        </authorList>
    </citation>
    <scope>NUCLEOTIDE SEQUENCE [LARGE SCALE GENOMIC DNA]</scope>
    <source>
        <strain evidence="2">KCTC 12861</strain>
    </source>
</reference>
<dbReference type="RefSeq" id="WP_189437009.1">
    <property type="nucleotide sequence ID" value="NZ_BMXE01000004.1"/>
</dbReference>
<organism evidence="1 2">
    <name type="scientific">Pseudovibrio japonicus</name>
    <dbReference type="NCBI Taxonomy" id="366534"/>
    <lineage>
        <taxon>Bacteria</taxon>
        <taxon>Pseudomonadati</taxon>
        <taxon>Pseudomonadota</taxon>
        <taxon>Alphaproteobacteria</taxon>
        <taxon>Hyphomicrobiales</taxon>
        <taxon>Stappiaceae</taxon>
        <taxon>Pseudovibrio</taxon>
    </lineage>
</organism>
<dbReference type="EMBL" id="BMXE01000004">
    <property type="protein sequence ID" value="GHB33971.1"/>
    <property type="molecule type" value="Genomic_DNA"/>
</dbReference>
<name>A0ABQ3EJ39_9HYPH</name>
<sequence>MQFSDSPIAGSINDLVRLHFDVQDQKCSDNGVASCTIYGLLPFVHVLNFGDVMSIETALHEGPWPIHYSRSPGGLKEQILTILDAQAMELSQLFRIEMAAALPVETLREIDSRNNTPEYDRCCASHDYLDANMIMDAAMQKRGERFQTNHDNYELTALWNRAWSVTREQGFAQ</sequence>
<comment type="caution">
    <text evidence="1">The sequence shown here is derived from an EMBL/GenBank/DDBJ whole genome shotgun (WGS) entry which is preliminary data.</text>
</comment>
<evidence type="ECO:0000313" key="1">
    <source>
        <dbReference type="EMBL" id="GHB33971.1"/>
    </source>
</evidence>
<dbReference type="Proteomes" id="UP000637980">
    <property type="component" value="Unassembled WGS sequence"/>
</dbReference>
<accession>A0ABQ3EJ39</accession>
<keyword evidence="2" id="KW-1185">Reference proteome</keyword>